<dbReference type="EMBL" id="KK834911">
    <property type="protein sequence ID" value="KFP79306.1"/>
    <property type="molecule type" value="Genomic_DNA"/>
</dbReference>
<gene>
    <name evidence="2" type="ORF">N310_05488</name>
</gene>
<feature type="region of interest" description="Disordered" evidence="1">
    <location>
        <begin position="63"/>
        <end position="83"/>
    </location>
</feature>
<dbReference type="Proteomes" id="UP000053537">
    <property type="component" value="Unassembled WGS sequence"/>
</dbReference>
<accession>A0A091MS89</accession>
<keyword evidence="3" id="KW-1185">Reference proteome</keyword>
<evidence type="ECO:0000256" key="1">
    <source>
        <dbReference type="SAM" id="MobiDB-lite"/>
    </source>
</evidence>
<protein>
    <submittedName>
        <fullName evidence="2">Uncharacterized protein</fullName>
    </submittedName>
</protein>
<evidence type="ECO:0000313" key="2">
    <source>
        <dbReference type="EMBL" id="KFP79306.1"/>
    </source>
</evidence>
<proteinExistence type="predicted"/>
<feature type="non-terminal residue" evidence="2">
    <location>
        <position position="112"/>
    </location>
</feature>
<sequence>MGSAKEPEGLQVLSRQARAEDACEPSASSPGCSPASDCLPGSGCAAGARAMRTCCVAEVEAQGTRAGSEAEKKVPLPTGPAPGTLLQDISTEQSAAVASGSCGGPGGAVPAC</sequence>
<dbReference type="AlphaFoldDB" id="A0A091MS89"/>
<feature type="region of interest" description="Disordered" evidence="1">
    <location>
        <begin position="1"/>
        <end position="38"/>
    </location>
</feature>
<feature type="compositionally biased region" description="Low complexity" evidence="1">
    <location>
        <begin position="24"/>
        <end position="38"/>
    </location>
</feature>
<name>A0A091MS89_9PASS</name>
<evidence type="ECO:0000313" key="3">
    <source>
        <dbReference type="Proteomes" id="UP000053537"/>
    </source>
</evidence>
<reference evidence="2 3" key="1">
    <citation type="submission" date="2014-04" db="EMBL/GenBank/DDBJ databases">
        <title>Genome evolution of avian class.</title>
        <authorList>
            <person name="Zhang G."/>
            <person name="Li C."/>
        </authorList>
    </citation>
    <scope>NUCLEOTIDE SEQUENCE [LARGE SCALE GENOMIC DNA]</scope>
    <source>
        <strain evidence="2">BGI_N310</strain>
    </source>
</reference>
<organism evidence="2 3">
    <name type="scientific">Acanthisitta chloris</name>
    <name type="common">rifleman</name>
    <dbReference type="NCBI Taxonomy" id="57068"/>
    <lineage>
        <taxon>Eukaryota</taxon>
        <taxon>Metazoa</taxon>
        <taxon>Chordata</taxon>
        <taxon>Craniata</taxon>
        <taxon>Vertebrata</taxon>
        <taxon>Euteleostomi</taxon>
        <taxon>Archelosauria</taxon>
        <taxon>Archosauria</taxon>
        <taxon>Dinosauria</taxon>
        <taxon>Saurischia</taxon>
        <taxon>Theropoda</taxon>
        <taxon>Coelurosauria</taxon>
        <taxon>Aves</taxon>
        <taxon>Neognathae</taxon>
        <taxon>Neoaves</taxon>
        <taxon>Telluraves</taxon>
        <taxon>Australaves</taxon>
        <taxon>Passeriformes</taxon>
        <taxon>Acanthisittidae</taxon>
        <taxon>Acanthisitta</taxon>
    </lineage>
</organism>